<dbReference type="Gene3D" id="3.40.50.300">
    <property type="entry name" value="P-loop containing nucleotide triphosphate hydrolases"/>
    <property type="match status" value="1"/>
</dbReference>
<accession>A0ABZ1RWK5</accession>
<evidence type="ECO:0000256" key="2">
    <source>
        <dbReference type="SAM" id="Phobius"/>
    </source>
</evidence>
<feature type="transmembrane region" description="Helical" evidence="2">
    <location>
        <begin position="617"/>
        <end position="637"/>
    </location>
</feature>
<dbReference type="InterPro" id="IPR027417">
    <property type="entry name" value="P-loop_NTPase"/>
</dbReference>
<feature type="region of interest" description="Disordered" evidence="1">
    <location>
        <begin position="528"/>
        <end position="548"/>
    </location>
</feature>
<feature type="transmembrane region" description="Helical" evidence="2">
    <location>
        <begin position="735"/>
        <end position="753"/>
    </location>
</feature>
<feature type="transmembrane region" description="Helical" evidence="2">
    <location>
        <begin position="701"/>
        <end position="723"/>
    </location>
</feature>
<keyword evidence="2" id="KW-1133">Transmembrane helix</keyword>
<organism evidence="3 4">
    <name type="scientific">Streptomyces goshikiensis</name>
    <dbReference type="NCBI Taxonomy" id="1942"/>
    <lineage>
        <taxon>Bacteria</taxon>
        <taxon>Bacillati</taxon>
        <taxon>Actinomycetota</taxon>
        <taxon>Actinomycetes</taxon>
        <taxon>Kitasatosporales</taxon>
        <taxon>Streptomycetaceae</taxon>
        <taxon>Streptomyces</taxon>
    </lineage>
</organism>
<dbReference type="Proteomes" id="UP001432075">
    <property type="component" value="Chromosome"/>
</dbReference>
<feature type="transmembrane region" description="Helical" evidence="2">
    <location>
        <begin position="657"/>
        <end position="680"/>
    </location>
</feature>
<keyword evidence="4" id="KW-1185">Reference proteome</keyword>
<reference evidence="3" key="1">
    <citation type="submission" date="2022-10" db="EMBL/GenBank/DDBJ databases">
        <title>The complete genomes of actinobacterial strains from the NBC collection.</title>
        <authorList>
            <person name="Joergensen T.S."/>
            <person name="Alvarez Arevalo M."/>
            <person name="Sterndorff E.B."/>
            <person name="Faurdal D."/>
            <person name="Vuksanovic O."/>
            <person name="Mourched A.-S."/>
            <person name="Charusanti P."/>
            <person name="Shaw S."/>
            <person name="Blin K."/>
            <person name="Weber T."/>
        </authorList>
    </citation>
    <scope>NUCLEOTIDE SEQUENCE</scope>
    <source>
        <strain evidence="3">NBC_00283</strain>
    </source>
</reference>
<evidence type="ECO:0008006" key="5">
    <source>
        <dbReference type="Google" id="ProtNLM"/>
    </source>
</evidence>
<evidence type="ECO:0000256" key="1">
    <source>
        <dbReference type="SAM" id="MobiDB-lite"/>
    </source>
</evidence>
<dbReference type="SUPFAM" id="SSF52540">
    <property type="entry name" value="P-loop containing nucleoside triphosphate hydrolases"/>
    <property type="match status" value="1"/>
</dbReference>
<gene>
    <name evidence="3" type="ORF">OHU17_33695</name>
</gene>
<name>A0ABZ1RWK5_9ACTN</name>
<protein>
    <recommendedName>
        <fullName evidence="5">NACHT domain-containing protein</fullName>
    </recommendedName>
</protein>
<sequence length="815" mass="87501">MEVWIVLPVVAVGCVLLLRRLRPGKDDLLAGPQRAQALDRLQASVWRGWSEEADKRGLTPNLLRPRLLHTQWAPAPPGLTDGRTRGLTGTTADMPGLVESFTALVPQRLVIIGPAGSGKSTLLLLFLLELCRTREIDLAERDPRAQGAGAPPPVPVLFSLSSYDPRRHALLDWLAGRLAAEYPEVGSAASARDLLHRGDVLPCLDGLDEIPKQRVVRVLDRIRREFATARPVILACRTEEYERALALGPVLHGASVTEARELAFPHVMQYLRASLGEGGPSHKEWADLFGRLQHGWGVLEDEVTAARRRGVPMSPPSWSSLAPAGGESEDSRLVKRWMVQAEAVAALGGPAHEVTPQLLAALGAALTSPLTASLFADLYGYADASDQTPFQRLARAAPDAVRAAILENAVRVLFDHRLNPDDWPDARRHLSFLARHLERIDRTDLAWWELSGALHHGLYGGLLGLLAAVAGGITTASAVDGGQGALAALQLGSAALGTGMLVSWWGPDRVASWLDEFLLRRSAARRPLRENPETEAPSGSRAGDPRLGRTSTALAVGLPMGGIMGFLGALPNGPAVGLLIGILGGLLFGIPAGLLGAGGPVRGPRWFRRGTGFLRRVAGGAGVGFAAGAALGLLIWWAQRSVPWADAEQMDRPSYALAAALLFALVGMVLGMLSGFLRWLQTPAPADDSTSPRVLLRGDRRLVAGWTLMIAGLAGLAMAWIMANSSTGRGQVAEASVLLIVLALWGPIAVRPWPRYVVARSWLWLRGDLPHDLMGFLEHAHKVSALRQVGGVYQFRHKDVQEYLSGSPADTSTRF</sequence>
<feature type="transmembrane region" description="Helical" evidence="2">
    <location>
        <begin position="458"/>
        <end position="479"/>
    </location>
</feature>
<evidence type="ECO:0000313" key="4">
    <source>
        <dbReference type="Proteomes" id="UP001432075"/>
    </source>
</evidence>
<dbReference type="RefSeq" id="WP_328777216.1">
    <property type="nucleotide sequence ID" value="NZ_CP108057.1"/>
</dbReference>
<keyword evidence="2" id="KW-0812">Transmembrane</keyword>
<feature type="transmembrane region" description="Helical" evidence="2">
    <location>
        <begin position="485"/>
        <end position="505"/>
    </location>
</feature>
<keyword evidence="2" id="KW-0472">Membrane</keyword>
<proteinExistence type="predicted"/>
<evidence type="ECO:0000313" key="3">
    <source>
        <dbReference type="EMBL" id="WUO50402.1"/>
    </source>
</evidence>
<dbReference type="EMBL" id="CP108057">
    <property type="protein sequence ID" value="WUO50402.1"/>
    <property type="molecule type" value="Genomic_DNA"/>
</dbReference>
<feature type="transmembrane region" description="Helical" evidence="2">
    <location>
        <begin position="576"/>
        <end position="597"/>
    </location>
</feature>